<feature type="transmembrane region" description="Helical" evidence="1">
    <location>
        <begin position="106"/>
        <end position="131"/>
    </location>
</feature>
<keyword evidence="1" id="KW-1133">Transmembrane helix</keyword>
<dbReference type="PANTHER" id="PTHR35342">
    <property type="entry name" value="TRICARBOXYLIC TRANSPORT PROTEIN"/>
    <property type="match status" value="1"/>
</dbReference>
<feature type="transmembrane region" description="Helical" evidence="1">
    <location>
        <begin position="471"/>
        <end position="491"/>
    </location>
</feature>
<evidence type="ECO:0000256" key="1">
    <source>
        <dbReference type="SAM" id="Phobius"/>
    </source>
</evidence>
<feature type="transmembrane region" description="Helical" evidence="1">
    <location>
        <begin position="356"/>
        <end position="380"/>
    </location>
</feature>
<protein>
    <recommendedName>
        <fullName evidence="2">DUF112 domain-containing protein</fullName>
    </recommendedName>
</protein>
<feature type="transmembrane region" description="Helical" evidence="1">
    <location>
        <begin position="204"/>
        <end position="223"/>
    </location>
</feature>
<feature type="transmembrane region" description="Helical" evidence="1">
    <location>
        <begin position="323"/>
        <end position="344"/>
    </location>
</feature>
<feature type="domain" description="DUF112" evidence="2">
    <location>
        <begin position="20"/>
        <end position="440"/>
    </location>
</feature>
<organism evidence="3 4">
    <name type="scientific">Agrobacterium tumefaciens</name>
    <dbReference type="NCBI Taxonomy" id="358"/>
    <lineage>
        <taxon>Bacteria</taxon>
        <taxon>Pseudomonadati</taxon>
        <taxon>Pseudomonadota</taxon>
        <taxon>Alphaproteobacteria</taxon>
        <taxon>Hyphomicrobiales</taxon>
        <taxon>Rhizobiaceae</taxon>
        <taxon>Rhizobium/Agrobacterium group</taxon>
        <taxon>Agrobacterium</taxon>
        <taxon>Agrobacterium tumefaciens complex</taxon>
    </lineage>
</organism>
<evidence type="ECO:0000313" key="4">
    <source>
        <dbReference type="Proteomes" id="UP000035017"/>
    </source>
</evidence>
<sequence>MDLLSNLALGLETALTPVNLLYCFIGVFLGTLVGVLPGIGALAAISMLFPLTFHLEPTTALIMLAGIYYGTAYGGSTASILLNIPGGTSSAVTCLDGYPMAKQGRAGVALAMTAIGSFYGGIYGIIVLSVFSPLIAGWALSFGSAEYFAMMVLGLVSASAISDGSVVKGLAMVVLGILLATVGMDPQSGSERFTFGSLDVLDGLSISALAMGLFGITEIMISVRKTDTSSLNPKAFNMRSMMPTRDDIRQSWGPMFRSSTIGSFFGALPGTGPSVASFVAYAVEKRISKTPERFGKGAIEGVVAPETANNAADQTGFIPTLSLGIPGSATMALMIGALMVHGIHPGPKLISEQPSLFWGLVMSFWIGNVLLVILNLPLIGLWVRLLSVPYKMLYPAIVMFVCIGAYSVQYSAFDVMVVCGFGFLGYVMRIFGFPAAPLLLGFVLGPLIEQHFRRAMVLARGDITHLVERPITGIILAITAAILIWNVIAALRQRKREKLRFETFATEGRE</sequence>
<dbReference type="InterPro" id="IPR002823">
    <property type="entry name" value="DUF112_TM"/>
</dbReference>
<name>A0A0D0L3F7_AGRTU</name>
<keyword evidence="1" id="KW-0812">Transmembrane</keyword>
<reference evidence="3 4" key="1">
    <citation type="submission" date="2014-12" db="EMBL/GenBank/DDBJ databases">
        <title>16Stimator: statistical estimation of ribosomal gene copy numbers from draft genome assemblies.</title>
        <authorList>
            <person name="Perisin M.A."/>
            <person name="Vetter M."/>
            <person name="Gilbert J.A."/>
            <person name="Bergelson J."/>
        </authorList>
    </citation>
    <scope>NUCLEOTIDE SEQUENCE [LARGE SCALE GENOMIC DNA]</scope>
    <source>
        <strain evidence="3 4">MEJ076</strain>
    </source>
</reference>
<dbReference type="PANTHER" id="PTHR35342:SF5">
    <property type="entry name" value="TRICARBOXYLIC TRANSPORT PROTEIN"/>
    <property type="match status" value="1"/>
</dbReference>
<feature type="transmembrane region" description="Helical" evidence="1">
    <location>
        <begin position="165"/>
        <end position="184"/>
    </location>
</feature>
<gene>
    <name evidence="3" type="ORF">RU07_05980</name>
</gene>
<feature type="transmembrane region" description="Helical" evidence="1">
    <location>
        <begin position="137"/>
        <end position="158"/>
    </location>
</feature>
<feature type="transmembrane region" description="Helical" evidence="1">
    <location>
        <begin position="20"/>
        <end position="49"/>
    </location>
</feature>
<dbReference type="Pfam" id="PF01970">
    <property type="entry name" value="TctA"/>
    <property type="match status" value="1"/>
</dbReference>
<evidence type="ECO:0000259" key="2">
    <source>
        <dbReference type="Pfam" id="PF01970"/>
    </source>
</evidence>
<feature type="transmembrane region" description="Helical" evidence="1">
    <location>
        <begin position="392"/>
        <end position="408"/>
    </location>
</feature>
<dbReference type="EMBL" id="JXQV01000005">
    <property type="protein sequence ID" value="KIQ04183.1"/>
    <property type="molecule type" value="Genomic_DNA"/>
</dbReference>
<feature type="transmembrane region" description="Helical" evidence="1">
    <location>
        <begin position="415"/>
        <end position="448"/>
    </location>
</feature>
<evidence type="ECO:0000313" key="3">
    <source>
        <dbReference type="EMBL" id="KIQ04183.1"/>
    </source>
</evidence>
<accession>A0A0D0L3F7</accession>
<dbReference type="Proteomes" id="UP000035017">
    <property type="component" value="Unassembled WGS sequence"/>
</dbReference>
<feature type="transmembrane region" description="Helical" evidence="1">
    <location>
        <begin position="61"/>
        <end position="85"/>
    </location>
</feature>
<comment type="caution">
    <text evidence="3">The sequence shown here is derived from an EMBL/GenBank/DDBJ whole genome shotgun (WGS) entry which is preliminary data.</text>
</comment>
<keyword evidence="1" id="KW-0472">Membrane</keyword>
<dbReference type="OrthoDB" id="9806425at2"/>
<proteinExistence type="predicted"/>
<dbReference type="AlphaFoldDB" id="A0A0D0L3F7"/>